<dbReference type="PROSITE" id="PS51182">
    <property type="entry name" value="C2_TENSIN"/>
    <property type="match status" value="1"/>
</dbReference>
<dbReference type="PROSITE" id="PS51181">
    <property type="entry name" value="PPASE_TENSIN"/>
    <property type="match status" value="1"/>
</dbReference>
<dbReference type="FunFam" id="2.60.40.1110:FF:000002">
    <property type="entry name" value="tensin-1 isoform X2"/>
    <property type="match status" value="1"/>
</dbReference>
<dbReference type="SMART" id="SM00109">
    <property type="entry name" value="C1"/>
    <property type="match status" value="1"/>
</dbReference>
<feature type="region of interest" description="Disordered" evidence="11">
    <location>
        <begin position="1044"/>
        <end position="1134"/>
    </location>
</feature>
<dbReference type="Pfam" id="PF00017">
    <property type="entry name" value="SH2"/>
    <property type="match status" value="1"/>
</dbReference>
<dbReference type="PANTHER" id="PTHR45734:SF3">
    <property type="entry name" value="TENSIN-1"/>
    <property type="match status" value="1"/>
</dbReference>
<dbReference type="Pfam" id="PF08416">
    <property type="entry name" value="PTB"/>
    <property type="match status" value="1"/>
</dbReference>
<dbReference type="Gene3D" id="2.60.40.1110">
    <property type="match status" value="1"/>
</dbReference>
<evidence type="ECO:0000256" key="1">
    <source>
        <dbReference type="ARBA" id="ARBA00004246"/>
    </source>
</evidence>
<feature type="compositionally biased region" description="Low complexity" evidence="11">
    <location>
        <begin position="1118"/>
        <end position="1128"/>
    </location>
</feature>
<evidence type="ECO:0000256" key="3">
    <source>
        <dbReference type="ARBA" id="ARBA00022553"/>
    </source>
</evidence>
<dbReference type="InterPro" id="IPR051484">
    <property type="entry name" value="Tensin_PTEN_phosphatase"/>
</dbReference>
<feature type="region of interest" description="Disordered" evidence="11">
    <location>
        <begin position="1148"/>
        <end position="1188"/>
    </location>
</feature>
<sequence>MRLSENRRAGAVDWALATAAGMGSERCDWQAEKPEGSPSSSSAMSFWLPEEFEAIHSHTFRAKTFKKAKSCSVCKQMVSKEGLICRVCRLACHKKCELKVSLSCVPPANYELPPGNDLPLKHVEAPGSTKSSRSMESPQRPSRSMSLLQLVEENYEVDLVYITERIISVSFPSNVEEQSYSTNLKEVATMLKSKHGDHYLLFNLSEKRNDITRLNPRVLDFGWPDHHAPALDKICSMCKAMDTWLNTESRNVVVLHNKGNRGRSGVVIAAYMHYSNISASADQALDRFAMKRFYEDKVLPVGQPSQRRYVQYFSGLLSGHIKINNKPLFLHHVIMHGIPNFESKGGCRPFLKIYQAMQPVYTSGIYNVQGDSHTSICITIEPGLLLKGDILLKCYHKRFHSPACDVIFRVQFHTCAVHDLGVVFGKKELDETFRDERFPEYGKVEFVFSFAPEKIHGMDHLENGPSVSVDYNTQDPLIRWDSYENFNQRCEDSVEDILHTQGPLDGSLYAKVLKKESIEGPVTANGLPAVDHTLPAVDHALSVSSDSGNSTASIKTDRTDELGQHLTQVTQPLAQPLAQPLPQPLASSPGHTSAQPPARPLTPEEKKELDQLLSGLEGPMHRQSGAGGGGVLHLVPAQVHVNGQNNLDRETDILDDDVAIIVDGLGEGRDTPAELYYQLETVINGKDSLYLEQSAEQSLPEQSVPDQGIQKDSIPEQIVVEQTVQEHSISEQGVLEHSPKKDSAQEHSIPEQDILEQSVQREIILGHSVLEQEVQKDSVPEQQVQKDSVPEQEVQKDSIPEQSIPEQSVPEQSIQEHSFPEQSIQEHSVPEQSIQEQITQNHQSIPEQSVPDYSIYKQTIPKQSIQEQSVPDQRIQQSVFEEKVHQFPSSSSLEERIADSTYRLSDNGEQPGSLYRSQSLGAAPDESPTARLLPVAPARSTSSREAVQRGLNVWQQYGIPEEPVTDGVHYSPDVVSQREIERSIEALNMLMLDLDPALTQAPMSYSAPLAPAQSSVPIPWPSHTEDTVMQGSAQISAATLPLQTHALGPPTPVSPVAAAQSSSNELYSKLTEGQASPQAPPPAVSQLQLQPLNAYPPGAATRSLNLPLHPGAQPHGDSSSPLPSLTPTREGEPEEKNYNLEGLVAHRVAGVQSPVTPPDEDSAPVRRRTTSEGQYPNSHDGGPVAEGKVRSPIRCVSPEFANAIALNPGGRPKEGHMHSYREAFEEMDGGPVSPTRSIGGEAPPLTPGFPVSPQTPYFNMSRSPPGLAKTPLSALGLKPHNPAEILLNQTGSEPRSYVESVARTAAAGGGHGSPTPVPMVYPGDNPARQTALSSNPFHSTDGVGLGASIPVDNSESTYYTPISSYPGPDSMADSYMGAEGAQVNIMGVHTVPGSPNTLHRTVATNTPPSPILQHRMATQGSPAMGRHVMTANGSELGTDSNNPMLRQQPAITQLTTGSPLLCRQPPITQPITGSPVLGRQPTIPQPIMGSPGRQPAMPQPITDSPVLGQQPPMAQPITGSPVLDQQTPIPQPITDSPVLGRQPPITQPITGSPVLGRQPSITQPITRSPGQQPPMPQPITDSPVLDRQPLIPQPIAGSPVLGRQPSIPQPITGSPVQGRPPPITQETASSPMLSQQPPITQPTAEGPVPSHQSISRSPSLNRHVTYSGYTTPDESHGAISRQSSSSGHQPASFKISPMGSVEGAALWQGSPAAQPQIPKKRRVSNGEQPNGMLSYRTLDGKASLPHSGIGSPPGSAFSHTLPDFSKHFTYDGSPESRLNVKFVQDTSKFWYKPEISREQAIALLKEREPGTFVIRDSHSFRGAYGLAMKVFSLPPTAQQTGDVSSELVRHFLIETSPRGVKLKGCPNEPYFGCLSALVYQHSITALALPCTLVIPTRDLHEEAPEIATPTSAATDPLKQGAGPKVPVDSQACNVLYINSVDMESLTGPQAVAKAISETLVANPPPAATIVHFKVSTQGITLTDNHRKIFFRRHYPINTITFCDIDPQGRKWNKAEGGSARFFGFVARKQGSTTDNVSHLFAEMDPDQPATAIVNFISKVMIGSQKQ</sequence>
<accession>A0AAD7T9X9</accession>
<feature type="region of interest" description="Disordered" evidence="11">
    <location>
        <begin position="774"/>
        <end position="849"/>
    </location>
</feature>
<dbReference type="Pfam" id="PF10409">
    <property type="entry name" value="PTEN_C2"/>
    <property type="match status" value="1"/>
</dbReference>
<feature type="compositionally biased region" description="Low complexity" evidence="11">
    <location>
        <begin position="1054"/>
        <end position="1063"/>
    </location>
</feature>
<evidence type="ECO:0000256" key="11">
    <source>
        <dbReference type="SAM" id="MobiDB-lite"/>
    </source>
</evidence>
<keyword evidence="3" id="KW-0597">Phosphoprotein</keyword>
<evidence type="ECO:0000256" key="7">
    <source>
        <dbReference type="ARBA" id="ARBA00022912"/>
    </source>
</evidence>
<dbReference type="SUPFAM" id="SSF50729">
    <property type="entry name" value="PH domain-like"/>
    <property type="match status" value="1"/>
</dbReference>
<evidence type="ECO:0000259" key="13">
    <source>
        <dbReference type="PROSITE" id="PS50081"/>
    </source>
</evidence>
<dbReference type="InterPro" id="IPR036860">
    <property type="entry name" value="SH2_dom_sf"/>
</dbReference>
<evidence type="ECO:0000313" key="17">
    <source>
        <dbReference type="Proteomes" id="UP001221898"/>
    </source>
</evidence>
<dbReference type="InterPro" id="IPR035012">
    <property type="entry name" value="Tensin-like_SH2"/>
</dbReference>
<dbReference type="CDD" id="cd01213">
    <property type="entry name" value="PTB_tensin"/>
    <property type="match status" value="1"/>
</dbReference>
<dbReference type="PROSITE" id="PS50081">
    <property type="entry name" value="ZF_DAG_PE_2"/>
    <property type="match status" value="1"/>
</dbReference>
<evidence type="ECO:0000256" key="8">
    <source>
        <dbReference type="ARBA" id="ARBA00022949"/>
    </source>
</evidence>
<dbReference type="InterPro" id="IPR000980">
    <property type="entry name" value="SH2"/>
</dbReference>
<evidence type="ECO:0000256" key="6">
    <source>
        <dbReference type="ARBA" id="ARBA00022833"/>
    </source>
</evidence>
<gene>
    <name evidence="16" type="ORF">AAFF_G00325850</name>
</gene>
<feature type="region of interest" description="Disordered" evidence="11">
    <location>
        <begin position="902"/>
        <end position="931"/>
    </location>
</feature>
<dbReference type="SMART" id="SM01326">
    <property type="entry name" value="PTEN_C2"/>
    <property type="match status" value="1"/>
</dbReference>
<comment type="similarity">
    <text evidence="2">Belongs to the PTEN phosphatase protein family.</text>
</comment>
<dbReference type="PROSITE" id="PS50001">
    <property type="entry name" value="SH2"/>
    <property type="match status" value="1"/>
</dbReference>
<dbReference type="Pfam" id="PF00130">
    <property type="entry name" value="C1_1"/>
    <property type="match status" value="1"/>
</dbReference>
<feature type="region of interest" description="Disordered" evidence="11">
    <location>
        <begin position="1505"/>
        <end position="1696"/>
    </location>
</feature>
<feature type="domain" description="SH2" evidence="12">
    <location>
        <begin position="1790"/>
        <end position="1896"/>
    </location>
</feature>
<feature type="compositionally biased region" description="Polar residues" evidence="11">
    <location>
        <begin position="128"/>
        <end position="143"/>
    </location>
</feature>
<dbReference type="Gene3D" id="3.90.190.10">
    <property type="entry name" value="Protein tyrosine phosphatase superfamily"/>
    <property type="match status" value="1"/>
</dbReference>
<feature type="region of interest" description="Disordered" evidence="11">
    <location>
        <begin position="1710"/>
        <end position="1736"/>
    </location>
</feature>
<proteinExistence type="inferred from homology"/>
<keyword evidence="8" id="KW-0965">Cell junction</keyword>
<dbReference type="GO" id="GO:0005925">
    <property type="term" value="C:focal adhesion"/>
    <property type="evidence" value="ECO:0007669"/>
    <property type="project" value="UniProtKB-SubCell"/>
</dbReference>
<feature type="compositionally biased region" description="Polar residues" evidence="11">
    <location>
        <begin position="1650"/>
        <end position="1672"/>
    </location>
</feature>
<feature type="domain" description="Phorbol-ester/DAG-type" evidence="13">
    <location>
        <begin position="57"/>
        <end position="104"/>
    </location>
</feature>
<evidence type="ECO:0000256" key="2">
    <source>
        <dbReference type="ARBA" id="ARBA00007881"/>
    </source>
</evidence>
<feature type="compositionally biased region" description="Polar residues" evidence="11">
    <location>
        <begin position="800"/>
        <end position="847"/>
    </location>
</feature>
<evidence type="ECO:0000256" key="9">
    <source>
        <dbReference type="ARBA" id="ARBA00022999"/>
    </source>
</evidence>
<keyword evidence="4" id="KW-0479">Metal-binding</keyword>
<evidence type="ECO:0000256" key="5">
    <source>
        <dbReference type="ARBA" id="ARBA00022801"/>
    </source>
</evidence>
<dbReference type="PANTHER" id="PTHR45734">
    <property type="entry name" value="TENSIN"/>
    <property type="match status" value="1"/>
</dbReference>
<dbReference type="InterPro" id="IPR014020">
    <property type="entry name" value="Tensin_C2-dom"/>
</dbReference>
<keyword evidence="5" id="KW-0378">Hydrolase</keyword>
<dbReference type="InterPro" id="IPR029023">
    <property type="entry name" value="Tensin_phosphatase"/>
</dbReference>
<feature type="domain" description="C2 tensin-type" evidence="15">
    <location>
        <begin position="325"/>
        <end position="451"/>
    </location>
</feature>
<dbReference type="GO" id="GO:0004721">
    <property type="term" value="F:phosphoprotein phosphatase activity"/>
    <property type="evidence" value="ECO:0007669"/>
    <property type="project" value="UniProtKB-KW"/>
</dbReference>
<evidence type="ECO:0000259" key="12">
    <source>
        <dbReference type="PROSITE" id="PS50001"/>
    </source>
</evidence>
<dbReference type="SMART" id="SM00462">
    <property type="entry name" value="PTB"/>
    <property type="match status" value="1"/>
</dbReference>
<feature type="compositionally biased region" description="Polar residues" evidence="11">
    <location>
        <begin position="1624"/>
        <end position="1643"/>
    </location>
</feature>
<dbReference type="InterPro" id="IPR002219">
    <property type="entry name" value="PKC_DAG/PE"/>
</dbReference>
<evidence type="ECO:0000313" key="16">
    <source>
        <dbReference type="EMBL" id="KAJ8416707.1"/>
    </source>
</evidence>
<dbReference type="InterPro" id="IPR013625">
    <property type="entry name" value="PTB"/>
</dbReference>
<dbReference type="SUPFAM" id="SSF57889">
    <property type="entry name" value="Cysteine-rich domain"/>
    <property type="match status" value="1"/>
</dbReference>
<dbReference type="SUPFAM" id="SSF55550">
    <property type="entry name" value="SH2 domain"/>
    <property type="match status" value="1"/>
</dbReference>
<evidence type="ECO:0000259" key="14">
    <source>
        <dbReference type="PROSITE" id="PS51181"/>
    </source>
</evidence>
<keyword evidence="9 10" id="KW-0727">SH2 domain</keyword>
<evidence type="ECO:0000259" key="15">
    <source>
        <dbReference type="PROSITE" id="PS51182"/>
    </source>
</evidence>
<evidence type="ECO:0000256" key="4">
    <source>
        <dbReference type="ARBA" id="ARBA00022723"/>
    </source>
</evidence>
<dbReference type="GO" id="GO:0010761">
    <property type="term" value="P:fibroblast migration"/>
    <property type="evidence" value="ECO:0007669"/>
    <property type="project" value="TreeGrafter"/>
</dbReference>
<dbReference type="InterPro" id="IPR033929">
    <property type="entry name" value="Tensin_PTB"/>
</dbReference>
<dbReference type="CDD" id="cd20888">
    <property type="entry name" value="C1_TNS1_v"/>
    <property type="match status" value="1"/>
</dbReference>
<feature type="compositionally biased region" description="Polar residues" evidence="11">
    <location>
        <begin position="1559"/>
        <end position="1570"/>
    </location>
</feature>
<keyword evidence="6" id="KW-0862">Zinc</keyword>
<reference evidence="16" key="1">
    <citation type="journal article" date="2023" name="Science">
        <title>Genome structures resolve the early diversification of teleost fishes.</title>
        <authorList>
            <person name="Parey E."/>
            <person name="Louis A."/>
            <person name="Montfort J."/>
            <person name="Bouchez O."/>
            <person name="Roques C."/>
            <person name="Iampietro C."/>
            <person name="Lluch J."/>
            <person name="Castinel A."/>
            <person name="Donnadieu C."/>
            <person name="Desvignes T."/>
            <person name="Floi Bucao C."/>
            <person name="Jouanno E."/>
            <person name="Wen M."/>
            <person name="Mejri S."/>
            <person name="Dirks R."/>
            <person name="Jansen H."/>
            <person name="Henkel C."/>
            <person name="Chen W.J."/>
            <person name="Zahm M."/>
            <person name="Cabau C."/>
            <person name="Klopp C."/>
            <person name="Thompson A.W."/>
            <person name="Robinson-Rechavi M."/>
            <person name="Braasch I."/>
            <person name="Lecointre G."/>
            <person name="Bobe J."/>
            <person name="Postlethwait J.H."/>
            <person name="Berthelot C."/>
            <person name="Roest Crollius H."/>
            <person name="Guiguen Y."/>
        </authorList>
    </citation>
    <scope>NUCLEOTIDE SEQUENCE</scope>
    <source>
        <strain evidence="16">NC1722</strain>
    </source>
</reference>
<dbReference type="Proteomes" id="UP001221898">
    <property type="component" value="Unassembled WGS sequence"/>
</dbReference>
<feature type="compositionally biased region" description="Polar residues" evidence="11">
    <location>
        <begin position="902"/>
        <end position="920"/>
    </location>
</feature>
<evidence type="ECO:0000256" key="10">
    <source>
        <dbReference type="PROSITE-ProRule" id="PRU00191"/>
    </source>
</evidence>
<comment type="caution">
    <text evidence="16">The sequence shown here is derived from an EMBL/GenBank/DDBJ whole genome shotgun (WGS) entry which is preliminary data.</text>
</comment>
<dbReference type="InterPro" id="IPR011993">
    <property type="entry name" value="PH-like_dom_sf"/>
</dbReference>
<dbReference type="InterPro" id="IPR003595">
    <property type="entry name" value="Tyr_Pase_cat"/>
</dbReference>
<dbReference type="CDD" id="cd09927">
    <property type="entry name" value="SH2_Tensin_like"/>
    <property type="match status" value="1"/>
</dbReference>
<protein>
    <recommendedName>
        <fullName evidence="18">Tensin-1</fullName>
    </recommendedName>
</protein>
<feature type="region of interest" description="Disordered" evidence="11">
    <location>
        <begin position="579"/>
        <end position="608"/>
    </location>
</feature>
<dbReference type="FunFam" id="3.90.190.10:FF:000010">
    <property type="entry name" value="tensin-1 isoform X2"/>
    <property type="match status" value="1"/>
</dbReference>
<dbReference type="PROSITE" id="PS00479">
    <property type="entry name" value="ZF_DAG_PE_1"/>
    <property type="match status" value="1"/>
</dbReference>
<organism evidence="16 17">
    <name type="scientific">Aldrovandia affinis</name>
    <dbReference type="NCBI Taxonomy" id="143900"/>
    <lineage>
        <taxon>Eukaryota</taxon>
        <taxon>Metazoa</taxon>
        <taxon>Chordata</taxon>
        <taxon>Craniata</taxon>
        <taxon>Vertebrata</taxon>
        <taxon>Euteleostomi</taxon>
        <taxon>Actinopterygii</taxon>
        <taxon>Neopterygii</taxon>
        <taxon>Teleostei</taxon>
        <taxon>Notacanthiformes</taxon>
        <taxon>Halosauridae</taxon>
        <taxon>Aldrovandia</taxon>
    </lineage>
</organism>
<dbReference type="Gene3D" id="3.30.60.20">
    <property type="match status" value="1"/>
</dbReference>
<feature type="compositionally biased region" description="Polar residues" evidence="11">
    <location>
        <begin position="1680"/>
        <end position="1689"/>
    </location>
</feature>
<dbReference type="GO" id="GO:0046872">
    <property type="term" value="F:metal ion binding"/>
    <property type="evidence" value="ECO:0007669"/>
    <property type="project" value="UniProtKB-KW"/>
</dbReference>
<dbReference type="InterPro" id="IPR046349">
    <property type="entry name" value="C1-like_sf"/>
</dbReference>
<dbReference type="Gene3D" id="3.30.505.10">
    <property type="entry name" value="SH2 domain"/>
    <property type="match status" value="1"/>
</dbReference>
<dbReference type="InterPro" id="IPR006020">
    <property type="entry name" value="PTB/PI_dom"/>
</dbReference>
<dbReference type="InterPro" id="IPR035892">
    <property type="entry name" value="C2_domain_sf"/>
</dbReference>
<keyword evidence="17" id="KW-1185">Reference proteome</keyword>
<dbReference type="SMART" id="SM00252">
    <property type="entry name" value="SH2"/>
    <property type="match status" value="1"/>
</dbReference>
<evidence type="ECO:0008006" key="18">
    <source>
        <dbReference type="Google" id="ProtNLM"/>
    </source>
</evidence>
<keyword evidence="7" id="KW-0904">Protein phosphatase</keyword>
<dbReference type="Gene3D" id="2.30.29.30">
    <property type="entry name" value="Pleckstrin-homology domain (PH domain)/Phosphotyrosine-binding domain (PTB)"/>
    <property type="match status" value="1"/>
</dbReference>
<feature type="compositionally biased region" description="Low complexity" evidence="11">
    <location>
        <begin position="579"/>
        <end position="589"/>
    </location>
</feature>
<comment type="subcellular location">
    <subcellularLocation>
        <location evidence="1">Cell junction</location>
        <location evidence="1">Focal adhesion</location>
    </subcellularLocation>
</comment>
<feature type="domain" description="Phosphatase tensin-type" evidence="14">
    <location>
        <begin position="148"/>
        <end position="320"/>
    </location>
</feature>
<name>A0AAD7T9X9_9TELE</name>
<dbReference type="InterPro" id="IPR029021">
    <property type="entry name" value="Prot-tyrosine_phosphatase-like"/>
</dbReference>
<dbReference type="SUPFAM" id="SSF49562">
    <property type="entry name" value="C2 domain (Calcium/lipid-binding domain, CaLB)"/>
    <property type="match status" value="1"/>
</dbReference>
<feature type="region of interest" description="Disordered" evidence="11">
    <location>
        <begin position="723"/>
        <end position="748"/>
    </location>
</feature>
<dbReference type="FunFam" id="3.30.505.10:FF:000002">
    <property type="entry name" value="Tensin 1"/>
    <property type="match status" value="1"/>
</dbReference>
<dbReference type="SMART" id="SM00404">
    <property type="entry name" value="PTPc_motif"/>
    <property type="match status" value="1"/>
</dbReference>
<dbReference type="FunFam" id="2.30.29.30:FF:000039">
    <property type="entry name" value="Tensin 1"/>
    <property type="match status" value="1"/>
</dbReference>
<feature type="compositionally biased region" description="Basic and acidic residues" evidence="11">
    <location>
        <begin position="737"/>
        <end position="748"/>
    </location>
</feature>
<dbReference type="SUPFAM" id="SSF52799">
    <property type="entry name" value="(Phosphotyrosine protein) phosphatases II"/>
    <property type="match status" value="1"/>
</dbReference>
<feature type="region of interest" description="Disordered" evidence="11">
    <location>
        <begin position="115"/>
        <end position="143"/>
    </location>
</feature>
<dbReference type="EMBL" id="JAINUG010000005">
    <property type="protein sequence ID" value="KAJ8416707.1"/>
    <property type="molecule type" value="Genomic_DNA"/>
</dbReference>